<protein>
    <submittedName>
        <fullName evidence="5">Uncharacterized protein</fullName>
    </submittedName>
</protein>
<keyword evidence="6" id="KW-1185">Reference proteome</keyword>
<evidence type="ECO:0000313" key="6">
    <source>
        <dbReference type="Proteomes" id="UP001152320"/>
    </source>
</evidence>
<evidence type="ECO:0000256" key="2">
    <source>
        <dbReference type="SAM" id="MobiDB-lite"/>
    </source>
</evidence>
<evidence type="ECO:0000313" key="5">
    <source>
        <dbReference type="EMBL" id="KAJ8040351.1"/>
    </source>
</evidence>
<keyword evidence="1" id="KW-0175">Coiled coil</keyword>
<evidence type="ECO:0000256" key="3">
    <source>
        <dbReference type="SAM" id="Phobius"/>
    </source>
</evidence>
<organism evidence="5 6">
    <name type="scientific">Holothuria leucospilota</name>
    <name type="common">Black long sea cucumber</name>
    <name type="synonym">Mertensiothuria leucospilota</name>
    <dbReference type="NCBI Taxonomy" id="206669"/>
    <lineage>
        <taxon>Eukaryota</taxon>
        <taxon>Metazoa</taxon>
        <taxon>Echinodermata</taxon>
        <taxon>Eleutherozoa</taxon>
        <taxon>Echinozoa</taxon>
        <taxon>Holothuroidea</taxon>
        <taxon>Aspidochirotacea</taxon>
        <taxon>Aspidochirotida</taxon>
        <taxon>Holothuriidae</taxon>
        <taxon>Holothuria</taxon>
    </lineage>
</organism>
<gene>
    <name evidence="5" type="ORF">HOLleu_14614</name>
</gene>
<reference evidence="5" key="1">
    <citation type="submission" date="2021-10" db="EMBL/GenBank/DDBJ databases">
        <title>Tropical sea cucumber genome reveals ecological adaptation and Cuvierian tubules defense mechanism.</title>
        <authorList>
            <person name="Chen T."/>
        </authorList>
    </citation>
    <scope>NUCLEOTIDE SEQUENCE</scope>
    <source>
        <strain evidence="5">Nanhai2018</strain>
        <tissue evidence="5">Muscle</tissue>
    </source>
</reference>
<evidence type="ECO:0000256" key="1">
    <source>
        <dbReference type="SAM" id="Coils"/>
    </source>
</evidence>
<feature type="coiled-coil region" evidence="1">
    <location>
        <begin position="47"/>
        <end position="154"/>
    </location>
</feature>
<evidence type="ECO:0000256" key="4">
    <source>
        <dbReference type="SAM" id="SignalP"/>
    </source>
</evidence>
<feature type="region of interest" description="Disordered" evidence="2">
    <location>
        <begin position="224"/>
        <end position="253"/>
    </location>
</feature>
<feature type="chain" id="PRO_5040438430" evidence="4">
    <location>
        <begin position="22"/>
        <end position="403"/>
    </location>
</feature>
<keyword evidence="3" id="KW-0472">Membrane</keyword>
<dbReference type="EMBL" id="JAIZAY010000006">
    <property type="protein sequence ID" value="KAJ8040351.1"/>
    <property type="molecule type" value="Genomic_DNA"/>
</dbReference>
<keyword evidence="3" id="KW-1133">Transmembrane helix</keyword>
<keyword evidence="3" id="KW-0812">Transmembrane</keyword>
<dbReference type="Proteomes" id="UP001152320">
    <property type="component" value="Chromosome 6"/>
</dbReference>
<dbReference type="AlphaFoldDB" id="A0A9Q1HCM4"/>
<accession>A0A9Q1HCM4</accession>
<name>A0A9Q1HCM4_HOLLE</name>
<comment type="caution">
    <text evidence="5">The sequence shown here is derived from an EMBL/GenBank/DDBJ whole genome shotgun (WGS) entry which is preliminary data.</text>
</comment>
<proteinExistence type="predicted"/>
<feature type="signal peptide" evidence="4">
    <location>
        <begin position="1"/>
        <end position="21"/>
    </location>
</feature>
<feature type="region of interest" description="Disordered" evidence="2">
    <location>
        <begin position="359"/>
        <end position="379"/>
    </location>
</feature>
<keyword evidence="4" id="KW-0732">Signal</keyword>
<sequence length="403" mass="44451">MKLPVQMLFMVIILHPSISLASELEDEDEVTDPLHYDYDVSSQTMKKRRKDANIIKLEECKKNLEAEKNVRVRISDALEEVTLSKQECLTNVKSLQDEKHQLENILQEEKIVQQELKDTISVCESQNQDLKQNTQSLRSEVVELEKQLAVWKQLCILLFTLALGAVIATAFMYCSKPRVALPEVDVPDQQERAFQQGPPHQENVLHQHPAPQEDAAPLQNVPEEHQYDDDQEGHQVGSHRRRNMVDPSSQVSVNPPVSIIQEMEEIPPLNGERNHGDPLGQVGANPLVGIVQEVEEIPPLNGEGNCGDPSGQVGANSPVGIVQEVEEIPSLNGEGNCGDPPGQVGANPSVGILQEVEEIPPLNGEGNLGDPSGQVGANRHEIYQTATTNCEYESSLAVQPLDD</sequence>
<feature type="transmembrane region" description="Helical" evidence="3">
    <location>
        <begin position="156"/>
        <end position="174"/>
    </location>
</feature>